<dbReference type="OrthoDB" id="412788at2759"/>
<reference evidence="2 3" key="1">
    <citation type="submission" date="2015-10" db="EMBL/GenBank/DDBJ databases">
        <title>Full genome of DAOMC 229536 Phialocephala scopiformis, a fungal endophyte of spruce producing the potent anti-insectan compound rugulosin.</title>
        <authorList>
            <consortium name="DOE Joint Genome Institute"/>
            <person name="Walker A.K."/>
            <person name="Frasz S.L."/>
            <person name="Seifert K.A."/>
            <person name="Miller J.D."/>
            <person name="Mondo S.J."/>
            <person name="Labutti K."/>
            <person name="Lipzen A."/>
            <person name="Dockter R."/>
            <person name="Kennedy M."/>
            <person name="Grigoriev I.V."/>
            <person name="Spatafora J.W."/>
        </authorList>
    </citation>
    <scope>NUCLEOTIDE SEQUENCE [LARGE SCALE GENOMIC DNA]</scope>
    <source>
        <strain evidence="2 3">CBS 120377</strain>
    </source>
</reference>
<evidence type="ECO:0000313" key="2">
    <source>
        <dbReference type="EMBL" id="KUJ06732.1"/>
    </source>
</evidence>
<dbReference type="GeneID" id="28826245"/>
<comment type="similarity">
    <text evidence="1">Belongs to the asaB hydroxylase/desaturase family.</text>
</comment>
<dbReference type="RefSeq" id="XP_018061087.1">
    <property type="nucleotide sequence ID" value="XM_018216519.1"/>
</dbReference>
<dbReference type="PANTHER" id="PTHR34598">
    <property type="entry name" value="BLL6449 PROTEIN"/>
    <property type="match status" value="1"/>
</dbReference>
<dbReference type="Proteomes" id="UP000070700">
    <property type="component" value="Unassembled WGS sequence"/>
</dbReference>
<sequence>MTKEALGASSVYVYDWRYRKGGTTYDDRNLEEDIKNTRYVIYAPIGYVHSDYSYQGGLDRLFLHLTEPELESYKKQGARMRLINAWRPLRKVENAPLAMCDRRSVLPEDVIEVDKVLPNNLEVETCIYHRPYHKWYFMSEQTPDDVWLFVQWEECDVPCETTSVPHTALNGPQVRLGDMPRESLEVRMIVIS</sequence>
<dbReference type="InterPro" id="IPR044053">
    <property type="entry name" value="AsaB-like"/>
</dbReference>
<dbReference type="KEGG" id="psco:LY89DRAFT_692339"/>
<evidence type="ECO:0000256" key="1">
    <source>
        <dbReference type="ARBA" id="ARBA00023604"/>
    </source>
</evidence>
<accession>A0A132B2W7</accession>
<evidence type="ECO:0000313" key="3">
    <source>
        <dbReference type="Proteomes" id="UP000070700"/>
    </source>
</evidence>
<protein>
    <submittedName>
        <fullName evidence="2">Uncharacterized protein</fullName>
    </submittedName>
</protein>
<gene>
    <name evidence="2" type="ORF">LY89DRAFT_692339</name>
</gene>
<dbReference type="NCBIfam" id="NF041278">
    <property type="entry name" value="CmcJ_NvfI_EfuI"/>
    <property type="match status" value="1"/>
</dbReference>
<proteinExistence type="inferred from homology"/>
<organism evidence="2 3">
    <name type="scientific">Mollisia scopiformis</name>
    <name type="common">Conifer needle endophyte fungus</name>
    <name type="synonym">Phialocephala scopiformis</name>
    <dbReference type="NCBI Taxonomy" id="149040"/>
    <lineage>
        <taxon>Eukaryota</taxon>
        <taxon>Fungi</taxon>
        <taxon>Dikarya</taxon>
        <taxon>Ascomycota</taxon>
        <taxon>Pezizomycotina</taxon>
        <taxon>Leotiomycetes</taxon>
        <taxon>Helotiales</taxon>
        <taxon>Mollisiaceae</taxon>
        <taxon>Mollisia</taxon>
    </lineage>
</organism>
<keyword evidence="3" id="KW-1185">Reference proteome</keyword>
<dbReference type="STRING" id="149040.A0A132B2W7"/>
<dbReference type="GO" id="GO:0016491">
    <property type="term" value="F:oxidoreductase activity"/>
    <property type="evidence" value="ECO:0007669"/>
    <property type="project" value="InterPro"/>
</dbReference>
<name>A0A132B2W7_MOLSC</name>
<dbReference type="InParanoid" id="A0A132B2W7"/>
<dbReference type="AlphaFoldDB" id="A0A132B2W7"/>
<dbReference type="PANTHER" id="PTHR34598:SF3">
    <property type="entry name" value="OXIDOREDUCTASE AN1597"/>
    <property type="match status" value="1"/>
</dbReference>
<dbReference type="EMBL" id="KQ947444">
    <property type="protein sequence ID" value="KUJ06732.1"/>
    <property type="molecule type" value="Genomic_DNA"/>
</dbReference>